<organism evidence="6 7">
    <name type="scientific">Plantactinospora mayteni</name>
    <dbReference type="NCBI Taxonomy" id="566021"/>
    <lineage>
        <taxon>Bacteria</taxon>
        <taxon>Bacillati</taxon>
        <taxon>Actinomycetota</taxon>
        <taxon>Actinomycetes</taxon>
        <taxon>Micromonosporales</taxon>
        <taxon>Micromonosporaceae</taxon>
        <taxon>Plantactinospora</taxon>
    </lineage>
</organism>
<protein>
    <recommendedName>
        <fullName evidence="8">Mutator family transposase</fullName>
    </recommendedName>
</protein>
<comment type="caution">
    <text evidence="6">The sequence shown here is derived from an EMBL/GenBank/DDBJ whole genome shotgun (WGS) entry which is preliminary data.</text>
</comment>
<keyword evidence="7" id="KW-1185">Reference proteome</keyword>
<name>A0ABQ4EWA7_9ACTN</name>
<proteinExistence type="inferred from homology"/>
<evidence type="ECO:0000256" key="3">
    <source>
        <dbReference type="ARBA" id="ARBA00022578"/>
    </source>
</evidence>
<dbReference type="Pfam" id="PF00872">
    <property type="entry name" value="Transposase_mut"/>
    <property type="match status" value="1"/>
</dbReference>
<gene>
    <name evidence="6" type="ORF">Pma05_55060</name>
</gene>
<evidence type="ECO:0000313" key="7">
    <source>
        <dbReference type="Proteomes" id="UP000621500"/>
    </source>
</evidence>
<keyword evidence="5" id="KW-0233">DNA recombination</keyword>
<evidence type="ECO:0000256" key="5">
    <source>
        <dbReference type="ARBA" id="ARBA00023172"/>
    </source>
</evidence>
<accession>A0ABQ4EWA7</accession>
<comment type="function">
    <text evidence="1">Required for the transposition of the insertion element.</text>
</comment>
<reference evidence="6 7" key="1">
    <citation type="submission" date="2021-01" db="EMBL/GenBank/DDBJ databases">
        <title>Whole genome shotgun sequence of Plantactinospora mayteni NBRC 109088.</title>
        <authorList>
            <person name="Komaki H."/>
            <person name="Tamura T."/>
        </authorList>
    </citation>
    <scope>NUCLEOTIDE SEQUENCE [LARGE SCALE GENOMIC DNA]</scope>
    <source>
        <strain evidence="6 7">NBRC 109088</strain>
    </source>
</reference>
<dbReference type="Proteomes" id="UP000621500">
    <property type="component" value="Unassembled WGS sequence"/>
</dbReference>
<evidence type="ECO:0000256" key="1">
    <source>
        <dbReference type="ARBA" id="ARBA00002190"/>
    </source>
</evidence>
<evidence type="ECO:0008006" key="8">
    <source>
        <dbReference type="Google" id="ProtNLM"/>
    </source>
</evidence>
<keyword evidence="4" id="KW-0238">DNA-binding</keyword>
<comment type="similarity">
    <text evidence="2">Belongs to the transposase mutator family.</text>
</comment>
<evidence type="ECO:0000256" key="2">
    <source>
        <dbReference type="ARBA" id="ARBA00010961"/>
    </source>
</evidence>
<sequence length="268" mass="29016">MLTDNTGPVSIDVPRDRAGTFEPQIVRKRQWRLSGVDEVVLSLYAKGLTTGRGRREALLDRVEVRPLPLTCRSRGVEGDRCGVVFTRDAAARQRYWAHSHVGWRVIGRAEPTAGRRWCRLHDATATFTPPADCSAAYWEIRISEPADCGRLISRWLCPHAATPPTPRQSVAVGNRGFSAFVPVTSRACAIGGMSERMRCGYVSTLSSASAFAVIAGGPGPGGVVELDCVEELLVIFSAPVRIASRAAPRTRWERAADHAGGAVAQVGR</sequence>
<dbReference type="InterPro" id="IPR001207">
    <property type="entry name" value="Transposase_mutator"/>
</dbReference>
<keyword evidence="3" id="KW-0815">Transposition</keyword>
<dbReference type="EMBL" id="BONX01000038">
    <property type="protein sequence ID" value="GIG98933.1"/>
    <property type="molecule type" value="Genomic_DNA"/>
</dbReference>
<evidence type="ECO:0000313" key="6">
    <source>
        <dbReference type="EMBL" id="GIG98933.1"/>
    </source>
</evidence>
<evidence type="ECO:0000256" key="4">
    <source>
        <dbReference type="ARBA" id="ARBA00023125"/>
    </source>
</evidence>